<accession>A0A239N0J7</accession>
<dbReference type="Proteomes" id="UP000199693">
    <property type="component" value="Unassembled WGS sequence"/>
</dbReference>
<reference evidence="2 3" key="2">
    <citation type="submission" date="2017-06" db="EMBL/GenBank/DDBJ databases">
        <authorList>
            <person name="Varghese N."/>
            <person name="Submissions S."/>
        </authorList>
    </citation>
    <scope>NUCLEOTIDE SEQUENCE [LARGE SCALE GENOMIC DNA]</scope>
    <source>
        <strain evidence="2 3">RLD-1</strain>
    </source>
</reference>
<dbReference type="AlphaFoldDB" id="A0A239N0J7"/>
<evidence type="ECO:0000313" key="3">
    <source>
        <dbReference type="Proteomes" id="UP000198309"/>
    </source>
</evidence>
<name>A0A239N0J7_9PSED</name>
<proteinExistence type="predicted"/>
<evidence type="ECO:0000313" key="2">
    <source>
        <dbReference type="EMBL" id="SNT47708.1"/>
    </source>
</evidence>
<dbReference type="EMBL" id="FNEC01000037">
    <property type="protein sequence ID" value="SDK41283.1"/>
    <property type="molecule type" value="Genomic_DNA"/>
</dbReference>
<dbReference type="Proteomes" id="UP000198309">
    <property type="component" value="Unassembled WGS sequence"/>
</dbReference>
<organism evidence="1 4">
    <name type="scientific">Pseudomonas delhiensis</name>
    <dbReference type="NCBI Taxonomy" id="366289"/>
    <lineage>
        <taxon>Bacteria</taxon>
        <taxon>Pseudomonadati</taxon>
        <taxon>Pseudomonadota</taxon>
        <taxon>Gammaproteobacteria</taxon>
        <taxon>Pseudomonadales</taxon>
        <taxon>Pseudomonadaceae</taxon>
        <taxon>Pseudomonas</taxon>
    </lineage>
</organism>
<dbReference type="CDD" id="cd22557">
    <property type="entry name" value="AcrIF4"/>
    <property type="match status" value="1"/>
</dbReference>
<reference evidence="1 4" key="1">
    <citation type="submission" date="2016-10" db="EMBL/GenBank/DDBJ databases">
        <authorList>
            <person name="de Groot N.N."/>
        </authorList>
    </citation>
    <scope>NUCLEOTIDE SEQUENCE [LARGE SCALE GENOMIC DNA]</scope>
    <source>
        <strain evidence="1 4">CCM 7361</strain>
    </source>
</reference>
<sequence>MAVSRADIELYMRGFIVLETTDSGWAWGIDNAGAEGDIQYGNVELIEHDDGLALRGTVSKTQQEAVEKGLRYIWACRPDIVAIARNDAIAAEKYRAET</sequence>
<dbReference type="EMBL" id="FZPC01000033">
    <property type="protein sequence ID" value="SNT47708.1"/>
    <property type="molecule type" value="Genomic_DNA"/>
</dbReference>
<protein>
    <submittedName>
        <fullName evidence="1">Uncharacterized protein</fullName>
    </submittedName>
</protein>
<gene>
    <name evidence="1" type="ORF">SAMN05216189_103748</name>
    <name evidence="2" type="ORF">SAMN06295949_13334</name>
</gene>
<keyword evidence="3" id="KW-1185">Reference proteome</keyword>
<evidence type="ECO:0000313" key="4">
    <source>
        <dbReference type="Proteomes" id="UP000199693"/>
    </source>
</evidence>
<evidence type="ECO:0000313" key="1">
    <source>
        <dbReference type="EMBL" id="SDK41283.1"/>
    </source>
</evidence>
<dbReference type="RefSeq" id="WP_089394113.1">
    <property type="nucleotide sequence ID" value="NZ_FNEC01000037.1"/>
</dbReference>